<dbReference type="PANTHER" id="PTHR37535:SF3">
    <property type="entry name" value="FLUG DOMAIN-CONTAINING PROTEIN"/>
    <property type="match status" value="1"/>
</dbReference>
<evidence type="ECO:0000313" key="2">
    <source>
        <dbReference type="EMBL" id="TDL27741.1"/>
    </source>
</evidence>
<feature type="region of interest" description="Disordered" evidence="1">
    <location>
        <begin position="1"/>
        <end position="39"/>
    </location>
</feature>
<dbReference type="AlphaFoldDB" id="A0A4Y7QKJ4"/>
<keyword evidence="3" id="KW-1185">Reference proteome</keyword>
<protein>
    <submittedName>
        <fullName evidence="2">Uncharacterized protein</fullName>
    </submittedName>
</protein>
<proteinExistence type="predicted"/>
<dbReference type="Proteomes" id="UP000294933">
    <property type="component" value="Unassembled WGS sequence"/>
</dbReference>
<dbReference type="VEuPathDB" id="FungiDB:BD410DRAFT_327599"/>
<dbReference type="OrthoDB" id="3253465at2759"/>
<dbReference type="EMBL" id="ML170158">
    <property type="protein sequence ID" value="TDL27741.1"/>
    <property type="molecule type" value="Genomic_DNA"/>
</dbReference>
<organism evidence="2 3">
    <name type="scientific">Rickenella mellea</name>
    <dbReference type="NCBI Taxonomy" id="50990"/>
    <lineage>
        <taxon>Eukaryota</taxon>
        <taxon>Fungi</taxon>
        <taxon>Dikarya</taxon>
        <taxon>Basidiomycota</taxon>
        <taxon>Agaricomycotina</taxon>
        <taxon>Agaricomycetes</taxon>
        <taxon>Hymenochaetales</taxon>
        <taxon>Rickenellaceae</taxon>
        <taxon>Rickenella</taxon>
    </lineage>
</organism>
<reference evidence="2 3" key="1">
    <citation type="submission" date="2018-06" db="EMBL/GenBank/DDBJ databases">
        <title>A transcriptomic atlas of mushroom development highlights an independent origin of complex multicellularity.</title>
        <authorList>
            <consortium name="DOE Joint Genome Institute"/>
            <person name="Krizsan K."/>
            <person name="Almasi E."/>
            <person name="Merenyi Z."/>
            <person name="Sahu N."/>
            <person name="Viragh M."/>
            <person name="Koszo T."/>
            <person name="Mondo S."/>
            <person name="Kiss B."/>
            <person name="Balint B."/>
            <person name="Kues U."/>
            <person name="Barry K."/>
            <person name="Hegedus J.C."/>
            <person name="Henrissat B."/>
            <person name="Johnson J."/>
            <person name="Lipzen A."/>
            <person name="Ohm R."/>
            <person name="Nagy I."/>
            <person name="Pangilinan J."/>
            <person name="Yan J."/>
            <person name="Xiong Y."/>
            <person name="Grigoriev I.V."/>
            <person name="Hibbett D.S."/>
            <person name="Nagy L.G."/>
        </authorList>
    </citation>
    <scope>NUCLEOTIDE SEQUENCE [LARGE SCALE GENOMIC DNA]</scope>
    <source>
        <strain evidence="2 3">SZMC22713</strain>
    </source>
</reference>
<name>A0A4Y7QKJ4_9AGAM</name>
<evidence type="ECO:0000256" key="1">
    <source>
        <dbReference type="SAM" id="MobiDB-lite"/>
    </source>
</evidence>
<accession>A0A4Y7QKJ4</accession>
<sequence length="576" mass="64530">MTGPRTSSLYKAVHDDPSTPGLDTPLNEPGPSNIPSGTIVYSKKAPKVPESVIARSKVNKSHAKLRANVRKATDGDDDALKKILEKMHADNAEDIDMQNPNTKRLREAVLVTWAIFLTEIRPDLSSDNHWDHSIVQSYAKTYLEYRACYTRGRKGGSIKASTLTQTLSNLVHCVWNYTTDAHGNRAGKKLLTEGGLHKKLEDKVKQLITEYELDRYEDEKVYYGRHEVRLMIAEAMSNSQTAGSGRLPKVQTVCTTLFPMFCTVRPSSLGPNNPQFEKEGKFPRLGDLRVFRRAYMTYDIQFDCKHFKGHNEGLGRWLVFLLQSVERCHNVVFDPTLWIIAYLFLRGAFDFPTLEEFFSFEGAEVVIKDDKKKEPLFCQSTPGGRDLETTKPISSKSISECVATLAINVGLPRAGLGALRRESGNNFGITMGKHVAAMILNHREEATTFDLHYSRNTGNYPVVGIQLGEISSVENDEMTKRMLALNDFSRAAVTALLTQKSIASWDVEKDGEKIVERKSVKGKTRSAVPVLSQSAKAEIEDDKIIKNASDTFTKRVSNFQTPERKIGRQTCKTLLG</sequence>
<gene>
    <name evidence="2" type="ORF">BD410DRAFT_327599</name>
</gene>
<evidence type="ECO:0000313" key="3">
    <source>
        <dbReference type="Proteomes" id="UP000294933"/>
    </source>
</evidence>
<dbReference type="PANTHER" id="PTHR37535">
    <property type="entry name" value="FLUG DOMAIN PROTEIN"/>
    <property type="match status" value="1"/>
</dbReference>